<dbReference type="KEGG" id="chih:GWR21_28860"/>
<keyword evidence="2" id="KW-1185">Reference proteome</keyword>
<protein>
    <submittedName>
        <fullName evidence="1">Molybdenum metabolism regulator</fullName>
    </submittedName>
</protein>
<dbReference type="RefSeq" id="WP_162335167.1">
    <property type="nucleotide sequence ID" value="NZ_CP048113.1"/>
</dbReference>
<dbReference type="Gene3D" id="3.80.10.10">
    <property type="entry name" value="Ribonuclease Inhibitor"/>
    <property type="match status" value="1"/>
</dbReference>
<proteinExistence type="predicted"/>
<dbReference type="Proteomes" id="UP000476411">
    <property type="component" value="Chromosome"/>
</dbReference>
<sequence>MTVTSNLSEFQGKRVEIFNPETGIVNPETVVYRISTDYDEPADAFSNKVDAFANDPRAGEVKELIIGMFSADSSTDSSSVIQKLVEHHSKLPQLTHLFIGDMTYEECEISWIQQSDMHPLLSTYTGLEHFQVRGGEGLRFSNLAHANLKTLIVETGGLSTTTLEDILAADLPKLEKLVLWLGSENYGFDSTISNYAPIISGEKFPGLQYLGLMNSEIQDDIAAAVSAAPFTEKLHTLDLSMGALTDKGGEALLHSDHIRKLTFLNLRHHYLSNNMMAKLQGIGVEMNIDEQEAMDEYGPYIEVSE</sequence>
<evidence type="ECO:0000313" key="2">
    <source>
        <dbReference type="Proteomes" id="UP000476411"/>
    </source>
</evidence>
<dbReference type="EMBL" id="CP048113">
    <property type="protein sequence ID" value="QHS63451.1"/>
    <property type="molecule type" value="Genomic_DNA"/>
</dbReference>
<reference evidence="1 2" key="1">
    <citation type="submission" date="2020-01" db="EMBL/GenBank/DDBJ databases">
        <title>Complete genome sequence of Chitinophaga sp. H33E-04 isolated from quinoa roots.</title>
        <authorList>
            <person name="Weon H.-Y."/>
            <person name="Lee S.A."/>
        </authorList>
    </citation>
    <scope>NUCLEOTIDE SEQUENCE [LARGE SCALE GENOMIC DNA]</scope>
    <source>
        <strain evidence="1 2">H33E-04</strain>
    </source>
</reference>
<name>A0A6B9ZP86_9BACT</name>
<dbReference type="InterPro" id="IPR032675">
    <property type="entry name" value="LRR_dom_sf"/>
</dbReference>
<dbReference type="SUPFAM" id="SSF52047">
    <property type="entry name" value="RNI-like"/>
    <property type="match status" value="1"/>
</dbReference>
<organism evidence="1 2">
    <name type="scientific">Chitinophaga agri</name>
    <dbReference type="NCBI Taxonomy" id="2703787"/>
    <lineage>
        <taxon>Bacteria</taxon>
        <taxon>Pseudomonadati</taxon>
        <taxon>Bacteroidota</taxon>
        <taxon>Chitinophagia</taxon>
        <taxon>Chitinophagales</taxon>
        <taxon>Chitinophagaceae</taxon>
        <taxon>Chitinophaga</taxon>
    </lineage>
</organism>
<dbReference type="NCBIfam" id="NF038076">
    <property type="entry name" value="fam_STM4015"/>
    <property type="match status" value="1"/>
</dbReference>
<dbReference type="AlphaFoldDB" id="A0A6B9ZP86"/>
<evidence type="ECO:0000313" key="1">
    <source>
        <dbReference type="EMBL" id="QHS63451.1"/>
    </source>
</evidence>
<gene>
    <name evidence="1" type="ORF">GWR21_28860</name>
</gene>
<dbReference type="InterPro" id="IPR047722">
    <property type="entry name" value="STM4015-like"/>
</dbReference>
<accession>A0A6B9ZP86</accession>